<evidence type="ECO:0000313" key="1">
    <source>
        <dbReference type="EMBL" id="GAT61243.1"/>
    </source>
</evidence>
<protein>
    <submittedName>
        <fullName evidence="1">Uncharacterized protein</fullName>
    </submittedName>
</protein>
<gene>
    <name evidence="1" type="ORF">MCHLO_17290</name>
</gene>
<organism evidence="1 2">
    <name type="scientific">Mycena chlorophos</name>
    <name type="common">Agaric fungus</name>
    <name type="synonym">Agaricus chlorophos</name>
    <dbReference type="NCBI Taxonomy" id="658473"/>
    <lineage>
        <taxon>Eukaryota</taxon>
        <taxon>Fungi</taxon>
        <taxon>Dikarya</taxon>
        <taxon>Basidiomycota</taxon>
        <taxon>Agaricomycotina</taxon>
        <taxon>Agaricomycetes</taxon>
        <taxon>Agaricomycetidae</taxon>
        <taxon>Agaricales</taxon>
        <taxon>Marasmiineae</taxon>
        <taxon>Mycenaceae</taxon>
        <taxon>Mycena</taxon>
    </lineage>
</organism>
<reference evidence="1" key="1">
    <citation type="submission" date="2014-09" db="EMBL/GenBank/DDBJ databases">
        <title>Genome sequence of the luminous mushroom Mycena chlorophos for searching fungal bioluminescence genes.</title>
        <authorList>
            <person name="Tanaka Y."/>
            <person name="Kasuga D."/>
            <person name="Oba Y."/>
            <person name="Hase S."/>
            <person name="Sato K."/>
            <person name="Oba Y."/>
            <person name="Sakakibara Y."/>
        </authorList>
    </citation>
    <scope>NUCLEOTIDE SEQUENCE</scope>
</reference>
<dbReference type="PANTHER" id="PTHR12459">
    <property type="entry name" value="TRANSMEMBRANE PROTEIN 135-RELATED"/>
    <property type="match status" value="1"/>
</dbReference>
<dbReference type="InterPro" id="IPR026749">
    <property type="entry name" value="Tmem135"/>
</dbReference>
<proteinExistence type="predicted"/>
<dbReference type="Proteomes" id="UP000815677">
    <property type="component" value="Unassembled WGS sequence"/>
</dbReference>
<sequence>MDALNSVLARTDTSPRNRAALDNLVASLNAGQPTPHYGLCAAVHPPLSSCWSVPIDRFFDVFKYMIPVYSALHFLPPILFHWKNFKADPAGMLLRSGLGSIRSASFLGVFVVIYQSTICAKTNIYQGIMDSPFWRSIIPRRLVNLLISKGSFWIPGFLAGLALFVEDSRRRAELAMYVLPKGLESLWVAARGRGLVFRAGTWAESVWTGMAMAMVMSIYQGDPQHLSGLVRRILYQFIGPN</sequence>
<keyword evidence="2" id="KW-1185">Reference proteome</keyword>
<dbReference type="PANTHER" id="PTHR12459:SF6">
    <property type="entry name" value="GB|AAD46013.1"/>
    <property type="match status" value="1"/>
</dbReference>
<name>A0ABQ0MD37_MYCCL</name>
<dbReference type="EMBL" id="DF850018">
    <property type="protein sequence ID" value="GAT61243.1"/>
    <property type="molecule type" value="Genomic_DNA"/>
</dbReference>
<accession>A0ABQ0MD37</accession>
<evidence type="ECO:0000313" key="2">
    <source>
        <dbReference type="Proteomes" id="UP000815677"/>
    </source>
</evidence>